<dbReference type="AlphaFoldDB" id="A0A7W2JWD4"/>
<proteinExistence type="predicted"/>
<name>A0A7W2JWD4_9PSED</name>
<organism evidence="1 2">
    <name type="scientific">Pseudomonas mosselii</name>
    <dbReference type="NCBI Taxonomy" id="78327"/>
    <lineage>
        <taxon>Bacteria</taxon>
        <taxon>Pseudomonadati</taxon>
        <taxon>Pseudomonadota</taxon>
        <taxon>Gammaproteobacteria</taxon>
        <taxon>Pseudomonadales</taxon>
        <taxon>Pseudomonadaceae</taxon>
        <taxon>Pseudomonas</taxon>
    </lineage>
</organism>
<evidence type="ECO:0000313" key="1">
    <source>
        <dbReference type="EMBL" id="MBA6066376.1"/>
    </source>
</evidence>
<reference evidence="1 2" key="1">
    <citation type="submission" date="2020-07" db="EMBL/GenBank/DDBJ databases">
        <title>Diversity of carbapenemase encoding genes among Pseudomonas putida group clinical isolates in a tertiary Brazilian hospital.</title>
        <authorList>
            <person name="Alberto-Lei F."/>
            <person name="Nodari C.S."/>
            <person name="Streling A.P."/>
            <person name="Paulino J.T."/>
            <person name="Bessa-Neto F.O."/>
            <person name="Cayo R."/>
            <person name="Gales A.C."/>
        </authorList>
    </citation>
    <scope>NUCLEOTIDE SEQUENCE [LARGE SCALE GENOMIC DNA]</scope>
    <source>
        <strain evidence="1 2">14802</strain>
    </source>
</reference>
<accession>A0A7W2JWD4</accession>
<comment type="caution">
    <text evidence="1">The sequence shown here is derived from an EMBL/GenBank/DDBJ whole genome shotgun (WGS) entry which is preliminary data.</text>
</comment>
<dbReference type="EMBL" id="JACGDE010000011">
    <property type="protein sequence ID" value="MBA6066376.1"/>
    <property type="molecule type" value="Genomic_DNA"/>
</dbReference>
<evidence type="ECO:0000313" key="2">
    <source>
        <dbReference type="Proteomes" id="UP000541770"/>
    </source>
</evidence>
<gene>
    <name evidence="1" type="ORF">H4C75_16665</name>
</gene>
<protein>
    <submittedName>
        <fullName evidence="1">Uncharacterized protein</fullName>
    </submittedName>
</protein>
<sequence>MNGFSAPTKRIEESLELLGVLAEVLEHNGGFKCDEPGEHPAMINERGEDGIVRSMRVIAWAAHRELCQLATDLGIPE</sequence>
<dbReference type="Proteomes" id="UP000541770">
    <property type="component" value="Unassembled WGS sequence"/>
</dbReference>